<proteinExistence type="predicted"/>
<sequence>MQKLRKTDVIRRMRIDAICINQNDNDEKNTQVRLMRDIYQKTERCLVWLGLFRDAKPVTTMFDLIRKGKELYSASDIKNLPTKDKYHFWESLGLLDIDVFAWKIVDNIMTASWWNTVWVIQEITFPKEVMVFCGDEKWDWDEMIESNEWISFDDGNLGGLKQLSDMRSEKIQPLHELLLAFRSRGATDPRDNIFALLSMDFDQGEITVPLRAARLWIKHMKKSDNLDEFRDKFSKTPRKDLSEKDFSMSFRALKAFLCAEEAHTKYSSTYGINLVAEGSALRREQDFSPVVESLKNRWFQGNELRRKMRHSDPIDSIRLPGNGTRSTSHESSSEGQSLLADYNMDIARTYIMAMQKLLYNGSDLDLLIEIDHSLANNHGLPSWVIDWSASDVLIGKYDQDNKYSATCDSQLIEPPEMSGIEVRLEGYQVETIRYISQSLLLYEYGEETPSYPKWKEFIAEILRDVVTAKELRSIFYQTIFGRTKLEEMGSDGIDRFEKAIQIIMEADSDE</sequence>
<dbReference type="EMBL" id="PQXI01000127">
    <property type="protein sequence ID" value="TGO23596.1"/>
    <property type="molecule type" value="Genomic_DNA"/>
</dbReference>
<keyword evidence="4" id="KW-1185">Reference proteome</keyword>
<dbReference type="Proteomes" id="UP000297910">
    <property type="component" value="Unassembled WGS sequence"/>
</dbReference>
<dbReference type="Pfam" id="PF06985">
    <property type="entry name" value="HET"/>
    <property type="match status" value="1"/>
</dbReference>
<evidence type="ECO:0000259" key="2">
    <source>
        <dbReference type="Pfam" id="PF06985"/>
    </source>
</evidence>
<name>A0A4Z1FG61_9HELO</name>
<dbReference type="PANTHER" id="PTHR24148:SF64">
    <property type="entry name" value="HETEROKARYON INCOMPATIBILITY DOMAIN-CONTAINING PROTEIN"/>
    <property type="match status" value="1"/>
</dbReference>
<dbReference type="InterPro" id="IPR010730">
    <property type="entry name" value="HET"/>
</dbReference>
<reference evidence="3 4" key="1">
    <citation type="submission" date="2017-12" db="EMBL/GenBank/DDBJ databases">
        <title>Comparative genomics of Botrytis spp.</title>
        <authorList>
            <person name="Valero-Jimenez C.A."/>
            <person name="Tapia P."/>
            <person name="Veloso J."/>
            <person name="Silva-Moreno E."/>
            <person name="Staats M."/>
            <person name="Valdes J.H."/>
            <person name="Van Kan J.A.L."/>
        </authorList>
    </citation>
    <scope>NUCLEOTIDE SEQUENCE [LARGE SCALE GENOMIC DNA]</scope>
    <source>
        <strain evidence="3 4">Bp0003</strain>
    </source>
</reference>
<evidence type="ECO:0000313" key="4">
    <source>
        <dbReference type="Proteomes" id="UP000297910"/>
    </source>
</evidence>
<dbReference type="AlphaFoldDB" id="A0A4Z1FG61"/>
<evidence type="ECO:0000313" key="3">
    <source>
        <dbReference type="EMBL" id="TGO23596.1"/>
    </source>
</evidence>
<protein>
    <recommendedName>
        <fullName evidence="2">Heterokaryon incompatibility domain-containing protein</fullName>
    </recommendedName>
</protein>
<feature type="region of interest" description="Disordered" evidence="1">
    <location>
        <begin position="310"/>
        <end position="336"/>
    </location>
</feature>
<feature type="domain" description="Heterokaryon incompatibility" evidence="2">
    <location>
        <begin position="2"/>
        <end position="122"/>
    </location>
</feature>
<dbReference type="InterPro" id="IPR052895">
    <property type="entry name" value="HetReg/Transcr_Mod"/>
</dbReference>
<organism evidence="3 4">
    <name type="scientific">Botrytis paeoniae</name>
    <dbReference type="NCBI Taxonomy" id="278948"/>
    <lineage>
        <taxon>Eukaryota</taxon>
        <taxon>Fungi</taxon>
        <taxon>Dikarya</taxon>
        <taxon>Ascomycota</taxon>
        <taxon>Pezizomycotina</taxon>
        <taxon>Leotiomycetes</taxon>
        <taxon>Helotiales</taxon>
        <taxon>Sclerotiniaceae</taxon>
        <taxon>Botrytis</taxon>
    </lineage>
</organism>
<evidence type="ECO:0000256" key="1">
    <source>
        <dbReference type="SAM" id="MobiDB-lite"/>
    </source>
</evidence>
<accession>A0A4Z1FG61</accession>
<gene>
    <name evidence="3" type="ORF">BPAE_0127g00160</name>
</gene>
<comment type="caution">
    <text evidence="3">The sequence shown here is derived from an EMBL/GenBank/DDBJ whole genome shotgun (WGS) entry which is preliminary data.</text>
</comment>
<dbReference type="PANTHER" id="PTHR24148">
    <property type="entry name" value="ANKYRIN REPEAT DOMAIN-CONTAINING PROTEIN 39 HOMOLOG-RELATED"/>
    <property type="match status" value="1"/>
</dbReference>